<feature type="domain" description="Thymidylate kinase-like" evidence="1">
    <location>
        <begin position="22"/>
        <end position="163"/>
    </location>
</feature>
<dbReference type="EMBL" id="CP045702">
    <property type="protein sequence ID" value="QNE74646.1"/>
    <property type="molecule type" value="Genomic_DNA"/>
</dbReference>
<dbReference type="AlphaFoldDB" id="A0A7G7BH31"/>
<dbReference type="InterPro" id="IPR027417">
    <property type="entry name" value="P-loop_NTPase"/>
</dbReference>
<evidence type="ECO:0000313" key="2">
    <source>
        <dbReference type="EMBL" id="QNE74646.1"/>
    </source>
</evidence>
<sequence>MSLLSGPYTPADVERQGPFVVIEGVSGVGKSTLTRAVAEQLGAVTLHTLPEPMTRLSSAVNREARALPQFAFYLSGALHASDVISEGLAKGPVVADRYLSSVIACHAAVNGVPVEAVRRLVAPFASYFTVPDHTFYLLCSEKTLRARMKNKSDLKEDDTALFDVPGRLSTLLRNFAAVAAEDPTGVVLDTDDQTPEELAATIVTTLEISRA</sequence>
<proteinExistence type="predicted"/>
<dbReference type="InterPro" id="IPR039430">
    <property type="entry name" value="Thymidylate_kin-like_dom"/>
</dbReference>
<dbReference type="SUPFAM" id="SSF52540">
    <property type="entry name" value="P-loop containing nucleoside triphosphate hydrolases"/>
    <property type="match status" value="1"/>
</dbReference>
<dbReference type="Proteomes" id="UP000515307">
    <property type="component" value="Chromosome"/>
</dbReference>
<protein>
    <submittedName>
        <fullName evidence="2">AAA family ATPase</fullName>
    </submittedName>
</protein>
<dbReference type="Pfam" id="PF02223">
    <property type="entry name" value="Thymidylate_kin"/>
    <property type="match status" value="1"/>
</dbReference>
<dbReference type="Gene3D" id="3.40.50.300">
    <property type="entry name" value="P-loop containing nucleotide triphosphate hydrolases"/>
    <property type="match status" value="1"/>
</dbReference>
<accession>A0A7G7BH31</accession>
<name>A0A7G7BH31_9ACTN</name>
<dbReference type="RefSeq" id="WP_185298201.1">
    <property type="nucleotide sequence ID" value="NZ_CP045702.1"/>
</dbReference>
<dbReference type="KEGG" id="sfiy:F0344_08500"/>
<reference evidence="3" key="1">
    <citation type="submission" date="2019-10" db="EMBL/GenBank/DDBJ databases">
        <title>Antimicrobial potential of Antarctic Bacteria.</title>
        <authorList>
            <person name="Benaud N."/>
            <person name="Edwards R.J."/>
            <person name="Ferrari B.C."/>
        </authorList>
    </citation>
    <scope>NUCLEOTIDE SEQUENCE [LARGE SCALE GENOMIC DNA]</scope>
    <source>
        <strain evidence="3">NBSH44</strain>
    </source>
</reference>
<keyword evidence="3" id="KW-1185">Reference proteome</keyword>
<evidence type="ECO:0000313" key="3">
    <source>
        <dbReference type="Proteomes" id="UP000515307"/>
    </source>
</evidence>
<gene>
    <name evidence="2" type="ORF">F0344_08500</name>
</gene>
<evidence type="ECO:0000259" key="1">
    <source>
        <dbReference type="Pfam" id="PF02223"/>
    </source>
</evidence>
<organism evidence="2 3">
    <name type="scientific">Streptomyces finlayi</name>
    <dbReference type="NCBI Taxonomy" id="67296"/>
    <lineage>
        <taxon>Bacteria</taxon>
        <taxon>Bacillati</taxon>
        <taxon>Actinomycetota</taxon>
        <taxon>Actinomycetes</taxon>
        <taxon>Kitasatosporales</taxon>
        <taxon>Streptomycetaceae</taxon>
        <taxon>Streptomyces</taxon>
    </lineage>
</organism>